<dbReference type="Proteomes" id="UP001197247">
    <property type="component" value="Unassembled WGS sequence"/>
</dbReference>
<evidence type="ECO:0000313" key="5">
    <source>
        <dbReference type="EMBL" id="MBT0770538.1"/>
    </source>
</evidence>
<evidence type="ECO:0000256" key="1">
    <source>
        <dbReference type="ARBA" id="ARBA00022729"/>
    </source>
</evidence>
<dbReference type="RefSeq" id="WP_214156825.1">
    <property type="nucleotide sequence ID" value="NZ_JAHBAY010000006.1"/>
</dbReference>
<dbReference type="Pfam" id="PF13385">
    <property type="entry name" value="Laminin_G_3"/>
    <property type="match status" value="1"/>
</dbReference>
<protein>
    <submittedName>
        <fullName evidence="5">LamG domain-containing protein</fullName>
    </submittedName>
</protein>
<dbReference type="EMBL" id="JAHBAY010000006">
    <property type="protein sequence ID" value="MBT0770538.1"/>
    <property type="molecule type" value="Genomic_DNA"/>
</dbReference>
<reference evidence="5 6" key="1">
    <citation type="submission" date="2021-05" db="EMBL/GenBank/DDBJ databases">
        <title>Kineosporia and Streptomyces sp. nov. two new marine actinobacteria isolated from Coral.</title>
        <authorList>
            <person name="Buangrab K."/>
            <person name="Sutthacheep M."/>
            <person name="Yeemin T."/>
            <person name="Harunari E."/>
            <person name="Igarashi Y."/>
            <person name="Kanchanasin P."/>
            <person name="Tanasupawat S."/>
            <person name="Phongsopitanun W."/>
        </authorList>
    </citation>
    <scope>NUCLEOTIDE SEQUENCE [LARGE SCALE GENOMIC DNA]</scope>
    <source>
        <strain evidence="5 6">J2-2</strain>
    </source>
</reference>
<dbReference type="InterPro" id="IPR006558">
    <property type="entry name" value="LamG-like"/>
</dbReference>
<feature type="domain" description="LamG-like jellyroll fold" evidence="4">
    <location>
        <begin position="597"/>
        <end position="744"/>
    </location>
</feature>
<dbReference type="SMART" id="SM00560">
    <property type="entry name" value="LamGL"/>
    <property type="match status" value="1"/>
</dbReference>
<keyword evidence="6" id="KW-1185">Reference proteome</keyword>
<feature type="signal peptide" evidence="3">
    <location>
        <begin position="1"/>
        <end position="30"/>
    </location>
</feature>
<evidence type="ECO:0000256" key="2">
    <source>
        <dbReference type="ARBA" id="ARBA00023157"/>
    </source>
</evidence>
<dbReference type="SUPFAM" id="SSF49899">
    <property type="entry name" value="Concanavalin A-like lectins/glucanases"/>
    <property type="match status" value="1"/>
</dbReference>
<organism evidence="5 6">
    <name type="scientific">Kineosporia corallincola</name>
    <dbReference type="NCBI Taxonomy" id="2835133"/>
    <lineage>
        <taxon>Bacteria</taxon>
        <taxon>Bacillati</taxon>
        <taxon>Actinomycetota</taxon>
        <taxon>Actinomycetes</taxon>
        <taxon>Kineosporiales</taxon>
        <taxon>Kineosporiaceae</taxon>
        <taxon>Kineosporia</taxon>
    </lineage>
</organism>
<sequence>MNGFRRFSLLAAGLMAMAAVALVPAGPAGAVQGSVPGSTAPAWQTNGMVRAIAAGNGIVYVAGDFTRVRPPGAASGTNETTRNYLAAFDASTGALITSFNPAPNAVVRSLDVSPDGSTVYVAGDFTTVAGVSRSRVAAFSTSTGALTSWAPVADYRVYAVSAGTSAVYLGGGFGRVNNVARVRVAKVNTTTGATVTAFSASADNVVYGLDLSTDESKLYLAGAFDSVDGDTSYDRAGVVDATDGTLEPFAAGSVIPAASSACSVQIKAVTVDDDSAFFGAEGTGSGCFDGTFAANQSDGSLKWVSRCLGATQGIAVLNGLLYTGSHTHDCSGDTSFDPNAFAESGWSVGLSRHLLSRSADTGALGSWYPNTNGGTGAGLGPRVLATDGAQIFVGGEFTTVNGVAQQGFTRFSPSASPVAVPARPATPVAVARGDGRVSVFVQSPLDLDDTDLVVRLYRDGGSTPIATAAVHSLFWRQPVAAFEDAGLADGSSHTYGVEVAQANGTGVSARATSAAVTVTTSAPAYQAAVEADSPSLYWRLGQAAGPVAPDTSASLDGGTFAGGVTHGQSGAVSGDTAVTFNGSTGYLSSEKPRSSPSTFSVEAWVRTSTGSGGRIIGFGNNRGGIDFNGNATVSGQFDKHLYMTDNGRLVFGVYWGTFYTLTSTASYNDDQWHHVVGTQGPGGMRLYVDGQLQGQNTTTNNQVYNGFWRVGGDSLGGWPNQPTSRYLNGRIDEVAVYPTALSAAAVAAHFTASGR</sequence>
<dbReference type="SUPFAM" id="SSF50969">
    <property type="entry name" value="YVTN repeat-like/Quinoprotein amine dehydrogenase"/>
    <property type="match status" value="1"/>
</dbReference>
<evidence type="ECO:0000259" key="4">
    <source>
        <dbReference type="SMART" id="SM00560"/>
    </source>
</evidence>
<name>A0ABS5THG7_9ACTN</name>
<dbReference type="Gene3D" id="2.60.120.200">
    <property type="match status" value="1"/>
</dbReference>
<gene>
    <name evidence="5" type="ORF">KIH74_16460</name>
</gene>
<keyword evidence="1 3" id="KW-0732">Signal</keyword>
<proteinExistence type="predicted"/>
<dbReference type="Gene3D" id="2.80.10.50">
    <property type="match status" value="1"/>
</dbReference>
<evidence type="ECO:0000313" key="6">
    <source>
        <dbReference type="Proteomes" id="UP001197247"/>
    </source>
</evidence>
<evidence type="ECO:0000256" key="3">
    <source>
        <dbReference type="SAM" id="SignalP"/>
    </source>
</evidence>
<dbReference type="InterPro" id="IPR011044">
    <property type="entry name" value="Quino_amine_DH_bsu"/>
</dbReference>
<comment type="caution">
    <text evidence="5">The sequence shown here is derived from an EMBL/GenBank/DDBJ whole genome shotgun (WGS) entry which is preliminary data.</text>
</comment>
<keyword evidence="2" id="KW-1015">Disulfide bond</keyword>
<feature type="chain" id="PRO_5045600009" evidence="3">
    <location>
        <begin position="31"/>
        <end position="755"/>
    </location>
</feature>
<dbReference type="InterPro" id="IPR013320">
    <property type="entry name" value="ConA-like_dom_sf"/>
</dbReference>
<accession>A0ABS5THG7</accession>